<dbReference type="PANTHER" id="PTHR46797:SF25">
    <property type="entry name" value="TRANSCRIPTIONAL REGULATOR"/>
    <property type="match status" value="1"/>
</dbReference>
<keyword evidence="1 3" id="KW-0238">DNA-binding</keyword>
<dbReference type="Gene3D" id="2.60.120.10">
    <property type="entry name" value="Jelly Rolls"/>
    <property type="match status" value="1"/>
</dbReference>
<evidence type="ECO:0000313" key="3">
    <source>
        <dbReference type="EMBL" id="AMW98002.1"/>
    </source>
</evidence>
<dbReference type="InterPro" id="IPR001387">
    <property type="entry name" value="Cro/C1-type_HTH"/>
</dbReference>
<dbReference type="GO" id="GO:0003677">
    <property type="term" value="F:DNA binding"/>
    <property type="evidence" value="ECO:0007669"/>
    <property type="project" value="UniProtKB-KW"/>
</dbReference>
<dbReference type="SUPFAM" id="SSF51182">
    <property type="entry name" value="RmlC-like cupins"/>
    <property type="match status" value="1"/>
</dbReference>
<protein>
    <submittedName>
        <fullName evidence="3">DNA-binding protein</fullName>
    </submittedName>
</protein>
<dbReference type="PANTHER" id="PTHR46797">
    <property type="entry name" value="HTH-TYPE TRANSCRIPTIONAL REGULATOR"/>
    <property type="match status" value="1"/>
</dbReference>
<reference evidence="4" key="2">
    <citation type="submission" date="2016-03" db="EMBL/GenBank/DDBJ databases">
        <authorList>
            <person name="Ploux O."/>
        </authorList>
    </citation>
    <scope>NUCLEOTIDE SEQUENCE [LARGE SCALE GENOMIC DNA]</scope>
    <source>
        <strain evidence="4">PP9</strain>
    </source>
</reference>
<reference evidence="3 4" key="1">
    <citation type="journal article" date="2016" name="Genome Announc.">
        <title>Whole-Genome Sequence of Rummeliibacillus stabekisii Strain PP9 Isolated from Antarctic Soil.</title>
        <authorList>
            <person name="da Mota F.F."/>
            <person name="Vollu R.E."/>
            <person name="Jurelevicius D."/>
            <person name="Seldin L."/>
        </authorList>
    </citation>
    <scope>NUCLEOTIDE SEQUENCE [LARGE SCALE GENOMIC DNA]</scope>
    <source>
        <strain evidence="3 4">PP9</strain>
    </source>
</reference>
<dbReference type="SMART" id="SM00530">
    <property type="entry name" value="HTH_XRE"/>
    <property type="match status" value="1"/>
</dbReference>
<dbReference type="InterPro" id="IPR050807">
    <property type="entry name" value="TransReg_Diox_bact_type"/>
</dbReference>
<dbReference type="Gene3D" id="1.10.260.40">
    <property type="entry name" value="lambda repressor-like DNA-binding domains"/>
    <property type="match status" value="1"/>
</dbReference>
<dbReference type="Pfam" id="PF07883">
    <property type="entry name" value="Cupin_2"/>
    <property type="match status" value="1"/>
</dbReference>
<dbReference type="InterPro" id="IPR010982">
    <property type="entry name" value="Lambda_DNA-bd_dom_sf"/>
</dbReference>
<sequence length="181" mass="20704">MEDIYKKIKELRQQKNLTLKELSEETGLSLSFLSQIERGTSSLSITSLKKLATALDVSMIYFFEDDKVNQNYLIKKQEQKTLKVNGGEQKYIRLSGAFPDRKLEPLLVILPPHLKEEHSYSHLGEELYYVLEGEVIFTINGESYHLTAGDTVHFPSELLHAWENPTSNETKILSVSTPVIF</sequence>
<dbReference type="InterPro" id="IPR011051">
    <property type="entry name" value="RmlC_Cupin_sf"/>
</dbReference>
<keyword evidence="4" id="KW-1185">Reference proteome</keyword>
<organism evidence="3 4">
    <name type="scientific">Rummeliibacillus stabekisii</name>
    <dbReference type="NCBI Taxonomy" id="241244"/>
    <lineage>
        <taxon>Bacteria</taxon>
        <taxon>Bacillati</taxon>
        <taxon>Bacillota</taxon>
        <taxon>Bacilli</taxon>
        <taxon>Bacillales</taxon>
        <taxon>Caryophanaceae</taxon>
        <taxon>Rummeliibacillus</taxon>
    </lineage>
</organism>
<dbReference type="EMBL" id="CP014806">
    <property type="protein sequence ID" value="AMW98002.1"/>
    <property type="molecule type" value="Genomic_DNA"/>
</dbReference>
<dbReference type="CDD" id="cd02209">
    <property type="entry name" value="cupin_XRE_C"/>
    <property type="match status" value="1"/>
</dbReference>
<dbReference type="STRING" id="241244.ATY39_00375"/>
<evidence type="ECO:0000256" key="1">
    <source>
        <dbReference type="ARBA" id="ARBA00023125"/>
    </source>
</evidence>
<dbReference type="KEGG" id="rst:ATY39_00375"/>
<dbReference type="InterPro" id="IPR013096">
    <property type="entry name" value="Cupin_2"/>
</dbReference>
<name>A0A143H8H6_9BACL</name>
<dbReference type="RefSeq" id="WP_066784143.1">
    <property type="nucleotide sequence ID" value="NZ_CP014806.1"/>
</dbReference>
<dbReference type="AlphaFoldDB" id="A0A143H8H6"/>
<proteinExistence type="predicted"/>
<dbReference type="CDD" id="cd00093">
    <property type="entry name" value="HTH_XRE"/>
    <property type="match status" value="1"/>
</dbReference>
<dbReference type="PROSITE" id="PS50943">
    <property type="entry name" value="HTH_CROC1"/>
    <property type="match status" value="1"/>
</dbReference>
<dbReference type="Proteomes" id="UP000076021">
    <property type="component" value="Chromosome"/>
</dbReference>
<dbReference type="GO" id="GO:0005829">
    <property type="term" value="C:cytosol"/>
    <property type="evidence" value="ECO:0007669"/>
    <property type="project" value="TreeGrafter"/>
</dbReference>
<dbReference type="OrthoDB" id="34624at2"/>
<gene>
    <name evidence="3" type="ORF">ATY39_00375</name>
</gene>
<dbReference type="SUPFAM" id="SSF47413">
    <property type="entry name" value="lambda repressor-like DNA-binding domains"/>
    <property type="match status" value="1"/>
</dbReference>
<dbReference type="Pfam" id="PF01381">
    <property type="entry name" value="HTH_3"/>
    <property type="match status" value="1"/>
</dbReference>
<evidence type="ECO:0000259" key="2">
    <source>
        <dbReference type="PROSITE" id="PS50943"/>
    </source>
</evidence>
<evidence type="ECO:0000313" key="4">
    <source>
        <dbReference type="Proteomes" id="UP000076021"/>
    </source>
</evidence>
<feature type="domain" description="HTH cro/C1-type" evidence="2">
    <location>
        <begin position="8"/>
        <end position="62"/>
    </location>
</feature>
<dbReference type="GO" id="GO:0003700">
    <property type="term" value="F:DNA-binding transcription factor activity"/>
    <property type="evidence" value="ECO:0007669"/>
    <property type="project" value="TreeGrafter"/>
</dbReference>
<accession>A0A143H8H6</accession>
<dbReference type="InterPro" id="IPR014710">
    <property type="entry name" value="RmlC-like_jellyroll"/>
</dbReference>